<dbReference type="Proteomes" id="UP001234178">
    <property type="component" value="Unassembled WGS sequence"/>
</dbReference>
<dbReference type="EMBL" id="JAOYFB010000037">
    <property type="protein sequence ID" value="KAK4025132.1"/>
    <property type="molecule type" value="Genomic_DNA"/>
</dbReference>
<keyword evidence="3" id="KW-1185">Reference proteome</keyword>
<organism evidence="2 3">
    <name type="scientific">Daphnia magna</name>
    <dbReference type="NCBI Taxonomy" id="35525"/>
    <lineage>
        <taxon>Eukaryota</taxon>
        <taxon>Metazoa</taxon>
        <taxon>Ecdysozoa</taxon>
        <taxon>Arthropoda</taxon>
        <taxon>Crustacea</taxon>
        <taxon>Branchiopoda</taxon>
        <taxon>Diplostraca</taxon>
        <taxon>Cladocera</taxon>
        <taxon>Anomopoda</taxon>
        <taxon>Daphniidae</taxon>
        <taxon>Daphnia</taxon>
    </lineage>
</organism>
<accession>A0ABR0AJ37</accession>
<reference evidence="2 3" key="1">
    <citation type="journal article" date="2023" name="Nucleic Acids Res.">
        <title>The hologenome of Daphnia magna reveals possible DNA methylation and microbiome-mediated evolution of the host genome.</title>
        <authorList>
            <person name="Chaturvedi A."/>
            <person name="Li X."/>
            <person name="Dhandapani V."/>
            <person name="Marshall H."/>
            <person name="Kissane S."/>
            <person name="Cuenca-Cambronero M."/>
            <person name="Asole G."/>
            <person name="Calvet F."/>
            <person name="Ruiz-Romero M."/>
            <person name="Marangio P."/>
            <person name="Guigo R."/>
            <person name="Rago D."/>
            <person name="Mirbahai L."/>
            <person name="Eastwood N."/>
            <person name="Colbourne J.K."/>
            <person name="Zhou J."/>
            <person name="Mallon E."/>
            <person name="Orsini L."/>
        </authorList>
    </citation>
    <scope>NUCLEOTIDE SEQUENCE [LARGE SCALE GENOMIC DNA]</scope>
    <source>
        <strain evidence="2">LRV0_1</strain>
    </source>
</reference>
<name>A0ABR0AJ37_9CRUS</name>
<comment type="caution">
    <text evidence="2">The sequence shown here is derived from an EMBL/GenBank/DDBJ whole genome shotgun (WGS) entry which is preliminary data.</text>
</comment>
<keyword evidence="1" id="KW-0472">Membrane</keyword>
<sequence length="185" mass="20200">MNAAVEAIMLEIVLCTVVVVGVVREAILIHEAAHVAARVLGIAAEAAPTPVVLGRQAVPRIVRVVALHPATRVVPDPFPATLAVPDLLPDPSQNQYHVDRCQTGVNRVIALEIDRVHVIGPTIDHARSLDRAADLLGGVLALAPTATIDKYRRYANFGQQTIIFFSLFLLLFSQFFFSFSFSFFF</sequence>
<gene>
    <name evidence="2" type="ORF">OUZ56_010633</name>
</gene>
<protein>
    <recommendedName>
        <fullName evidence="4">Secreted protein</fullName>
    </recommendedName>
</protein>
<proteinExistence type="predicted"/>
<keyword evidence="1" id="KW-0812">Transmembrane</keyword>
<feature type="transmembrane region" description="Helical" evidence="1">
    <location>
        <begin position="162"/>
        <end position="184"/>
    </location>
</feature>
<evidence type="ECO:0008006" key="4">
    <source>
        <dbReference type="Google" id="ProtNLM"/>
    </source>
</evidence>
<evidence type="ECO:0000313" key="2">
    <source>
        <dbReference type="EMBL" id="KAK4025132.1"/>
    </source>
</evidence>
<evidence type="ECO:0000313" key="3">
    <source>
        <dbReference type="Proteomes" id="UP001234178"/>
    </source>
</evidence>
<keyword evidence="1" id="KW-1133">Transmembrane helix</keyword>
<evidence type="ECO:0000256" key="1">
    <source>
        <dbReference type="SAM" id="Phobius"/>
    </source>
</evidence>